<evidence type="ECO:0000313" key="2">
    <source>
        <dbReference type="EMBL" id="MBO0356263.1"/>
    </source>
</evidence>
<comment type="caution">
    <text evidence="2">The sequence shown here is derived from an EMBL/GenBank/DDBJ whole genome shotgun (WGS) entry which is preliminary data.</text>
</comment>
<name>A0ABS3GAE1_9FLAO</name>
<dbReference type="RefSeq" id="WP_207037027.1">
    <property type="nucleotide sequence ID" value="NZ_JAFLNL010000021.1"/>
</dbReference>
<reference evidence="2 3" key="1">
    <citation type="submission" date="2021-03" db="EMBL/GenBank/DDBJ databases">
        <title>Muricauda lutimaris sp. nov. and Muricauda ruestringensis sp. nov, two marine members of the Flavobacteriaceae isolated from deep sea sediments of Western Pacific.</title>
        <authorList>
            <person name="Zhao S."/>
            <person name="Liu R."/>
        </authorList>
    </citation>
    <scope>NUCLEOTIDE SEQUENCE [LARGE SCALE GENOMIC DNA]</scope>
    <source>
        <strain evidence="2 3">BC31-1-A7</strain>
    </source>
</reference>
<feature type="transmembrane region" description="Helical" evidence="1">
    <location>
        <begin position="6"/>
        <end position="26"/>
    </location>
</feature>
<gene>
    <name evidence="2" type="ORF">J0656_19755</name>
</gene>
<sequence>MGTLAIGISLIMVIYALFLHITYHYILGNGNFKGLHLNHFFKKLKKLRNLSGNAGHSIPPSLG</sequence>
<keyword evidence="1" id="KW-0812">Transmembrane</keyword>
<proteinExistence type="predicted"/>
<keyword evidence="1" id="KW-0472">Membrane</keyword>
<protein>
    <submittedName>
        <fullName evidence="2">Uncharacterized protein</fullName>
    </submittedName>
</protein>
<evidence type="ECO:0000256" key="1">
    <source>
        <dbReference type="SAM" id="Phobius"/>
    </source>
</evidence>
<accession>A0ABS3GAE1</accession>
<keyword evidence="1" id="KW-1133">Transmembrane helix</keyword>
<organism evidence="2 3">
    <name type="scientific">Flagellimonas aurea</name>
    <dbReference type="NCBI Taxonomy" id="2915619"/>
    <lineage>
        <taxon>Bacteria</taxon>
        <taxon>Pseudomonadati</taxon>
        <taxon>Bacteroidota</taxon>
        <taxon>Flavobacteriia</taxon>
        <taxon>Flavobacteriales</taxon>
        <taxon>Flavobacteriaceae</taxon>
        <taxon>Flagellimonas</taxon>
    </lineage>
</organism>
<dbReference type="EMBL" id="JAFLNL010000021">
    <property type="protein sequence ID" value="MBO0356263.1"/>
    <property type="molecule type" value="Genomic_DNA"/>
</dbReference>
<dbReference type="Proteomes" id="UP000664044">
    <property type="component" value="Unassembled WGS sequence"/>
</dbReference>
<evidence type="ECO:0000313" key="3">
    <source>
        <dbReference type="Proteomes" id="UP000664044"/>
    </source>
</evidence>
<keyword evidence="3" id="KW-1185">Reference proteome</keyword>